<evidence type="ECO:0000256" key="7">
    <source>
        <dbReference type="ARBA" id="ARBA00022777"/>
    </source>
</evidence>
<keyword evidence="8" id="KW-0067">ATP-binding</keyword>
<keyword evidence="14" id="KW-1185">Reference proteome</keyword>
<organism evidence="13 14">
    <name type="scientific">Anisodus tanguticus</name>
    <dbReference type="NCBI Taxonomy" id="243964"/>
    <lineage>
        <taxon>Eukaryota</taxon>
        <taxon>Viridiplantae</taxon>
        <taxon>Streptophyta</taxon>
        <taxon>Embryophyta</taxon>
        <taxon>Tracheophyta</taxon>
        <taxon>Spermatophyta</taxon>
        <taxon>Magnoliopsida</taxon>
        <taxon>eudicotyledons</taxon>
        <taxon>Gunneridae</taxon>
        <taxon>Pentapetalae</taxon>
        <taxon>asterids</taxon>
        <taxon>lamiids</taxon>
        <taxon>Solanales</taxon>
        <taxon>Solanaceae</taxon>
        <taxon>Solanoideae</taxon>
        <taxon>Hyoscyameae</taxon>
        <taxon>Anisodus</taxon>
    </lineage>
</organism>
<dbReference type="GO" id="GO:0006096">
    <property type="term" value="P:glycolytic process"/>
    <property type="evidence" value="ECO:0007669"/>
    <property type="project" value="UniProtKB-KW"/>
</dbReference>
<dbReference type="GO" id="GO:0004618">
    <property type="term" value="F:phosphoglycerate kinase activity"/>
    <property type="evidence" value="ECO:0007669"/>
    <property type="project" value="UniProtKB-EC"/>
</dbReference>
<comment type="pathway">
    <text evidence="2">Carbohydrate degradation; glycolysis; pyruvate from D-glyceraldehyde 3-phosphate: step 2/5.</text>
</comment>
<comment type="catalytic activity">
    <reaction evidence="11">
        <text>(2R)-3-phosphoglycerate + ATP = (2R)-3-phospho-glyceroyl phosphate + ADP</text>
        <dbReference type="Rhea" id="RHEA:14801"/>
        <dbReference type="ChEBI" id="CHEBI:30616"/>
        <dbReference type="ChEBI" id="CHEBI:57604"/>
        <dbReference type="ChEBI" id="CHEBI:58272"/>
        <dbReference type="ChEBI" id="CHEBI:456216"/>
        <dbReference type="EC" id="2.7.2.3"/>
    </reaction>
</comment>
<reference evidence="13" key="1">
    <citation type="submission" date="2023-12" db="EMBL/GenBank/DDBJ databases">
        <title>Genome assembly of Anisodus tanguticus.</title>
        <authorList>
            <person name="Wang Y.-J."/>
        </authorList>
    </citation>
    <scope>NUCLEOTIDE SEQUENCE</scope>
    <source>
        <strain evidence="13">KB-2021</strain>
        <tissue evidence="13">Leaf</tissue>
    </source>
</reference>
<dbReference type="InterPro" id="IPR015824">
    <property type="entry name" value="Phosphoglycerate_kinase_N"/>
</dbReference>
<dbReference type="PANTHER" id="PTHR11406:SF27">
    <property type="entry name" value="PHOSPHOGLYCERATE KINASE 3, CYTOSOLIC"/>
    <property type="match status" value="1"/>
</dbReference>
<gene>
    <name evidence="13" type="ORF">RND71_038998</name>
</gene>
<comment type="subunit">
    <text evidence="12">Monomer.</text>
</comment>
<evidence type="ECO:0000313" key="13">
    <source>
        <dbReference type="EMBL" id="KAK4343182.1"/>
    </source>
</evidence>
<dbReference type="Pfam" id="PF00162">
    <property type="entry name" value="PGK"/>
    <property type="match status" value="1"/>
</dbReference>
<dbReference type="GO" id="GO:0043531">
    <property type="term" value="F:ADP binding"/>
    <property type="evidence" value="ECO:0007669"/>
    <property type="project" value="TreeGrafter"/>
</dbReference>
<keyword evidence="5 11" id="KW-0808">Transferase</keyword>
<dbReference type="AlphaFoldDB" id="A0AAE1R3B8"/>
<name>A0AAE1R3B8_9SOLA</name>
<dbReference type="PANTHER" id="PTHR11406">
    <property type="entry name" value="PHOSPHOGLYCERATE KINASE"/>
    <property type="match status" value="1"/>
</dbReference>
<keyword evidence="9" id="KW-0460">Magnesium</keyword>
<dbReference type="GO" id="GO:0006094">
    <property type="term" value="P:gluconeogenesis"/>
    <property type="evidence" value="ECO:0007669"/>
    <property type="project" value="TreeGrafter"/>
</dbReference>
<dbReference type="FunFam" id="3.40.50.1260:FF:000031">
    <property type="entry name" value="Phosphoglycerate kinase 1"/>
    <property type="match status" value="1"/>
</dbReference>
<evidence type="ECO:0000256" key="6">
    <source>
        <dbReference type="ARBA" id="ARBA00022741"/>
    </source>
</evidence>
<dbReference type="GO" id="GO:0005829">
    <property type="term" value="C:cytosol"/>
    <property type="evidence" value="ECO:0007669"/>
    <property type="project" value="TreeGrafter"/>
</dbReference>
<keyword evidence="10" id="KW-0324">Glycolysis</keyword>
<evidence type="ECO:0000256" key="9">
    <source>
        <dbReference type="ARBA" id="ARBA00022842"/>
    </source>
</evidence>
<evidence type="ECO:0000256" key="10">
    <source>
        <dbReference type="ARBA" id="ARBA00023152"/>
    </source>
</evidence>
<evidence type="ECO:0000256" key="4">
    <source>
        <dbReference type="ARBA" id="ARBA00013061"/>
    </source>
</evidence>
<proteinExistence type="inferred from homology"/>
<dbReference type="InterPro" id="IPR001576">
    <property type="entry name" value="Phosphoglycerate_kinase"/>
</dbReference>
<dbReference type="Proteomes" id="UP001291623">
    <property type="component" value="Unassembled WGS sequence"/>
</dbReference>
<dbReference type="SUPFAM" id="SSF53748">
    <property type="entry name" value="Phosphoglycerate kinase"/>
    <property type="match status" value="1"/>
</dbReference>
<comment type="caution">
    <text evidence="13">The sequence shown here is derived from an EMBL/GenBank/DDBJ whole genome shotgun (WGS) entry which is preliminary data.</text>
</comment>
<dbReference type="EC" id="2.7.2.3" evidence="4 11"/>
<sequence length="240" mass="26812">MCDFRKEEWRGELKFGVKLASLADIFVHDAILAAHRIFPFTVCVARSMKPKPAVAGFVMQKELHYLVGALANPKRPFAAIVGGSNLSDKIRLIKSLLKKVDFLLLGGGIVFTFYKAMGYSVGSSLVEQCYLKMAKKLMTKAKAKEKANRKGAIVLPSDVVIADRFGTNAERKVVPASKIPDRWMWLDIGPETIVSFGQKLDTAETIIWNGPMGVYEYHNYTNPCISRFLEDFFSVNIVLN</sequence>
<keyword evidence="7 11" id="KW-0418">Kinase</keyword>
<evidence type="ECO:0000256" key="5">
    <source>
        <dbReference type="ARBA" id="ARBA00022679"/>
    </source>
</evidence>
<dbReference type="GO" id="GO:0005524">
    <property type="term" value="F:ATP binding"/>
    <property type="evidence" value="ECO:0007669"/>
    <property type="project" value="UniProtKB-KW"/>
</dbReference>
<comment type="similarity">
    <text evidence="3 11">Belongs to the phosphoglycerate kinase family.</text>
</comment>
<protein>
    <recommendedName>
        <fullName evidence="4 11">Phosphoglycerate kinase</fullName>
        <ecNumber evidence="4 11">2.7.2.3</ecNumber>
    </recommendedName>
</protein>
<evidence type="ECO:0000256" key="8">
    <source>
        <dbReference type="ARBA" id="ARBA00022840"/>
    </source>
</evidence>
<dbReference type="PRINTS" id="PR00477">
    <property type="entry name" value="PHGLYCKINASE"/>
</dbReference>
<accession>A0AAE1R3B8</accession>
<evidence type="ECO:0000256" key="2">
    <source>
        <dbReference type="ARBA" id="ARBA00004838"/>
    </source>
</evidence>
<dbReference type="InterPro" id="IPR036043">
    <property type="entry name" value="Phosphoglycerate_kinase_sf"/>
</dbReference>
<dbReference type="Gene3D" id="3.40.50.1260">
    <property type="entry name" value="Phosphoglycerate kinase, N-terminal domain"/>
    <property type="match status" value="2"/>
</dbReference>
<keyword evidence="6" id="KW-0547">Nucleotide-binding</keyword>
<evidence type="ECO:0000256" key="11">
    <source>
        <dbReference type="RuleBase" id="RU000532"/>
    </source>
</evidence>
<evidence type="ECO:0000256" key="12">
    <source>
        <dbReference type="RuleBase" id="RU000696"/>
    </source>
</evidence>
<comment type="cofactor">
    <cofactor evidence="1">
        <name>Mg(2+)</name>
        <dbReference type="ChEBI" id="CHEBI:18420"/>
    </cofactor>
</comment>
<evidence type="ECO:0000256" key="3">
    <source>
        <dbReference type="ARBA" id="ARBA00008982"/>
    </source>
</evidence>
<dbReference type="EMBL" id="JAVYJV010000021">
    <property type="protein sequence ID" value="KAK4343182.1"/>
    <property type="molecule type" value="Genomic_DNA"/>
</dbReference>
<evidence type="ECO:0000256" key="1">
    <source>
        <dbReference type="ARBA" id="ARBA00001946"/>
    </source>
</evidence>
<evidence type="ECO:0000313" key="14">
    <source>
        <dbReference type="Proteomes" id="UP001291623"/>
    </source>
</evidence>